<dbReference type="PROSITE" id="PS51671">
    <property type="entry name" value="ACT"/>
    <property type="match status" value="3"/>
</dbReference>
<protein>
    <recommendedName>
        <fullName evidence="2">ACT domain-containing protein ACR</fullName>
    </recommendedName>
    <alternativeName>
        <fullName evidence="2">Protein ACT DOMAIN REPEATS</fullName>
    </alternativeName>
</protein>
<dbReference type="PANTHER" id="PTHR31096">
    <property type="entry name" value="ACT DOMAIN-CONTAINING PROTEIN ACR4-RELATED"/>
    <property type="match status" value="1"/>
</dbReference>
<dbReference type="Gene3D" id="3.30.70.260">
    <property type="match status" value="2"/>
</dbReference>
<keyword evidence="5" id="KW-1185">Reference proteome</keyword>
<evidence type="ECO:0000259" key="3">
    <source>
        <dbReference type="PROSITE" id="PS51671"/>
    </source>
</evidence>
<organism evidence="4 5">
    <name type="scientific">Zostera marina</name>
    <name type="common">Eelgrass</name>
    <dbReference type="NCBI Taxonomy" id="29655"/>
    <lineage>
        <taxon>Eukaryota</taxon>
        <taxon>Viridiplantae</taxon>
        <taxon>Streptophyta</taxon>
        <taxon>Embryophyta</taxon>
        <taxon>Tracheophyta</taxon>
        <taxon>Spermatophyta</taxon>
        <taxon>Magnoliopsida</taxon>
        <taxon>Liliopsida</taxon>
        <taxon>Zosteraceae</taxon>
        <taxon>Zostera</taxon>
    </lineage>
</organism>
<dbReference type="GO" id="GO:0016597">
    <property type="term" value="F:amino acid binding"/>
    <property type="evidence" value="ECO:0007669"/>
    <property type="project" value="UniProtKB-UniRule"/>
</dbReference>
<gene>
    <name evidence="4" type="ORF">ZOSMA_27G00600</name>
</gene>
<dbReference type="PANTHER" id="PTHR31096:SF15">
    <property type="entry name" value="ACT DOMAIN-CONTAINING PROTEIN ACR"/>
    <property type="match status" value="1"/>
</dbReference>
<dbReference type="CDD" id="cd04897">
    <property type="entry name" value="ACT_ACR_3"/>
    <property type="match status" value="1"/>
</dbReference>
<evidence type="ECO:0000313" key="5">
    <source>
        <dbReference type="Proteomes" id="UP000036987"/>
    </source>
</evidence>
<dbReference type="GO" id="GO:0016779">
    <property type="term" value="F:nucleotidyltransferase activity"/>
    <property type="evidence" value="ECO:0007669"/>
    <property type="project" value="UniProtKB-KW"/>
</dbReference>
<dbReference type="InterPro" id="IPR040217">
    <property type="entry name" value="ACR1-12"/>
</dbReference>
<accession>A0A0K9PD72</accession>
<name>A0A0K9PD72_ZOSMR</name>
<dbReference type="OrthoDB" id="2019938at2759"/>
<comment type="caution">
    <text evidence="4">The sequence shown here is derived from an EMBL/GenBank/DDBJ whole genome shotgun (WGS) entry which is preliminary data.</text>
</comment>
<sequence length="446" mass="50398">MEYGSEEYIEVDDEFEKLMIRMNPPRVTVDNTSSRNVTLVKVDSANKYGILLEVVQVLTDLNLTIRRAYISSDGEWFMDVFYVVDQYGNKLSDEEVIDKIQRSLVARELSLRSLRRLNVGNQPAPKHTAIELTGRDRPGLLSEVFANLANHSCNVVSSEIWTHNSRMASVIYITDGSSGLLINDPDRLTKIKHLLRNVMRGDRDNSGAKAAISLCTTHTERRLHQMMYADRDYDRRNIDLGGDGRDKPVVSVENYADKEYSVVNVRCKDRPKLLFDTVCTLTDMQYVVSHATFNSEGPAAYQEYYIRHVDGYPVSSEGERQRIILCLEAAITRRSYDGMRLELCGDDRPRLLADVTRIFREHGLTVTRAEVTTEGTQATNTFYVADPSGDPVSRQTIEAVRNEIGETTVHVFPLKTPPSQSPSSSLGSLFRSRSEKLLCNLGLIRS</sequence>
<keyword evidence="1 2" id="KW-0677">Repeat</keyword>
<dbReference type="InterPro" id="IPR002912">
    <property type="entry name" value="ACT_dom"/>
</dbReference>
<dbReference type="AlphaFoldDB" id="A0A0K9PD72"/>
<dbReference type="Proteomes" id="UP000036987">
    <property type="component" value="Unassembled WGS sequence"/>
</dbReference>
<proteinExistence type="predicted"/>
<dbReference type="OMA" id="CTTHTER"/>
<keyword evidence="4" id="KW-0808">Transferase</keyword>
<comment type="function">
    <text evidence="2">Binds amino acids.</text>
</comment>
<reference evidence="5" key="1">
    <citation type="journal article" date="2016" name="Nature">
        <title>The genome of the seagrass Zostera marina reveals angiosperm adaptation to the sea.</title>
        <authorList>
            <person name="Olsen J.L."/>
            <person name="Rouze P."/>
            <person name="Verhelst B."/>
            <person name="Lin Y.-C."/>
            <person name="Bayer T."/>
            <person name="Collen J."/>
            <person name="Dattolo E."/>
            <person name="De Paoli E."/>
            <person name="Dittami S."/>
            <person name="Maumus F."/>
            <person name="Michel G."/>
            <person name="Kersting A."/>
            <person name="Lauritano C."/>
            <person name="Lohaus R."/>
            <person name="Toepel M."/>
            <person name="Tonon T."/>
            <person name="Vanneste K."/>
            <person name="Amirebrahimi M."/>
            <person name="Brakel J."/>
            <person name="Bostroem C."/>
            <person name="Chovatia M."/>
            <person name="Grimwood J."/>
            <person name="Jenkins J.W."/>
            <person name="Jueterbock A."/>
            <person name="Mraz A."/>
            <person name="Stam W.T."/>
            <person name="Tice H."/>
            <person name="Bornberg-Bauer E."/>
            <person name="Green P.J."/>
            <person name="Pearson G.A."/>
            <person name="Procaccini G."/>
            <person name="Duarte C.M."/>
            <person name="Schmutz J."/>
            <person name="Reusch T.B.H."/>
            <person name="Van de Peer Y."/>
        </authorList>
    </citation>
    <scope>NUCLEOTIDE SEQUENCE [LARGE SCALE GENOMIC DNA]</scope>
    <source>
        <strain evidence="5">cv. Finnish</strain>
    </source>
</reference>
<keyword evidence="4" id="KW-0548">Nucleotidyltransferase</keyword>
<feature type="domain" description="ACT" evidence="3">
    <location>
        <begin position="129"/>
        <end position="210"/>
    </location>
</feature>
<feature type="domain" description="ACT" evidence="3">
    <location>
        <begin position="39"/>
        <end position="116"/>
    </location>
</feature>
<dbReference type="InterPro" id="IPR045865">
    <property type="entry name" value="ACT-like_dom_sf"/>
</dbReference>
<dbReference type="Pfam" id="PF13740">
    <property type="entry name" value="ACT_6"/>
    <property type="match status" value="1"/>
</dbReference>
<evidence type="ECO:0000313" key="4">
    <source>
        <dbReference type="EMBL" id="KMZ67013.1"/>
    </source>
</evidence>
<evidence type="ECO:0000256" key="1">
    <source>
        <dbReference type="ARBA" id="ARBA00022737"/>
    </source>
</evidence>
<dbReference type="EMBL" id="LFYR01000932">
    <property type="protein sequence ID" value="KMZ67013.1"/>
    <property type="molecule type" value="Genomic_DNA"/>
</dbReference>
<dbReference type="Pfam" id="PF01842">
    <property type="entry name" value="ACT"/>
    <property type="match status" value="2"/>
</dbReference>
<feature type="domain" description="ACT" evidence="3">
    <location>
        <begin position="340"/>
        <end position="414"/>
    </location>
</feature>
<dbReference type="SUPFAM" id="SSF55021">
    <property type="entry name" value="ACT-like"/>
    <property type="match status" value="3"/>
</dbReference>
<evidence type="ECO:0000256" key="2">
    <source>
        <dbReference type="RuleBase" id="RU369043"/>
    </source>
</evidence>